<dbReference type="InterPro" id="IPR005135">
    <property type="entry name" value="Endo/exonuclease/phosphatase"/>
</dbReference>
<evidence type="ECO:0000259" key="1">
    <source>
        <dbReference type="Pfam" id="PF03372"/>
    </source>
</evidence>
<feature type="domain" description="Endonuclease/exonuclease/phosphatase" evidence="1">
    <location>
        <begin position="5"/>
        <end position="336"/>
    </location>
</feature>
<dbReference type="Gene3D" id="3.60.10.10">
    <property type="entry name" value="Endonuclease/exonuclease/phosphatase"/>
    <property type="match status" value="1"/>
</dbReference>
<keyword evidence="3" id="KW-1185">Reference proteome</keyword>
<evidence type="ECO:0000313" key="3">
    <source>
        <dbReference type="Proteomes" id="UP001247754"/>
    </source>
</evidence>
<dbReference type="EMBL" id="JAVKPH010000005">
    <property type="protein sequence ID" value="MDR5652290.1"/>
    <property type="molecule type" value="Genomic_DNA"/>
</dbReference>
<protein>
    <submittedName>
        <fullName evidence="2">Endonuclease</fullName>
    </submittedName>
</protein>
<dbReference type="GO" id="GO:0004519">
    <property type="term" value="F:endonuclease activity"/>
    <property type="evidence" value="ECO:0007669"/>
    <property type="project" value="UniProtKB-KW"/>
</dbReference>
<sequence length="345" mass="37757">MFRLATYNVEWFNALFDDNGQLLPDDAPGGRHGVSRARQVAALARVFAAIDADAVLVVEAPNEGRRRSTVRALENFAAAFGLRTRSALMGFASETEQELALLYDPGRVAAVHDPQGPARGRRGQDRAPRFDGVFRIDLNADGQVDHVRFARPPLELVLRPAGGGQALRLIGVHLKSKAPHGARNPEAAHAIALANRRKQLAQCLWLRARVEDHLAAGDSLIVLGDLNDGPGLDEYENGFGQSGVEVVMGLDAAPALRLHDPNARRALHHPLAAAPTSSRFWLAEEGRYLSALLDYIMVSPDLCARDPRWRIWHPFEDPQCWEDAGLRDALLAASDHFPVTLDLAL</sequence>
<proteinExistence type="predicted"/>
<dbReference type="SUPFAM" id="SSF56219">
    <property type="entry name" value="DNase I-like"/>
    <property type="match status" value="1"/>
</dbReference>
<gene>
    <name evidence="2" type="ORF">RGD00_06735</name>
</gene>
<keyword evidence="2" id="KW-0255">Endonuclease</keyword>
<name>A0ABU1F5Y4_9RHOB</name>
<dbReference type="Proteomes" id="UP001247754">
    <property type="component" value="Unassembled WGS sequence"/>
</dbReference>
<organism evidence="2 3">
    <name type="scientific">Ruixingdingia sedimenti</name>
    <dbReference type="NCBI Taxonomy" id="3073604"/>
    <lineage>
        <taxon>Bacteria</taxon>
        <taxon>Pseudomonadati</taxon>
        <taxon>Pseudomonadota</taxon>
        <taxon>Alphaproteobacteria</taxon>
        <taxon>Rhodobacterales</taxon>
        <taxon>Paracoccaceae</taxon>
        <taxon>Ruixingdingia</taxon>
    </lineage>
</organism>
<keyword evidence="2" id="KW-0378">Hydrolase</keyword>
<comment type="caution">
    <text evidence="2">The sequence shown here is derived from an EMBL/GenBank/DDBJ whole genome shotgun (WGS) entry which is preliminary data.</text>
</comment>
<dbReference type="InterPro" id="IPR036691">
    <property type="entry name" value="Endo/exonu/phosph_ase_sf"/>
</dbReference>
<accession>A0ABU1F5Y4</accession>
<reference evidence="2 3" key="1">
    <citation type="submission" date="2023-09" db="EMBL/GenBank/DDBJ databases">
        <title>Xinfangfangia sedmenti sp. nov., isolated the sedment.</title>
        <authorList>
            <person name="Xu L."/>
        </authorList>
    </citation>
    <scope>NUCLEOTIDE SEQUENCE [LARGE SCALE GENOMIC DNA]</scope>
    <source>
        <strain evidence="2 3">LG-4</strain>
    </source>
</reference>
<evidence type="ECO:0000313" key="2">
    <source>
        <dbReference type="EMBL" id="MDR5652290.1"/>
    </source>
</evidence>
<keyword evidence="2" id="KW-0540">Nuclease</keyword>
<dbReference type="Pfam" id="PF03372">
    <property type="entry name" value="Exo_endo_phos"/>
    <property type="match status" value="1"/>
</dbReference>